<dbReference type="InterPro" id="IPR009057">
    <property type="entry name" value="Homeodomain-like_sf"/>
</dbReference>
<reference evidence="8 9" key="1">
    <citation type="submission" date="2019-02" db="EMBL/GenBank/DDBJ databases">
        <title>Deep-cultivation of Planctomycetes and their phenomic and genomic characterization uncovers novel biology.</title>
        <authorList>
            <person name="Wiegand S."/>
            <person name="Jogler M."/>
            <person name="Boedeker C."/>
            <person name="Pinto D."/>
            <person name="Vollmers J."/>
            <person name="Rivas-Marin E."/>
            <person name="Kohn T."/>
            <person name="Peeters S.H."/>
            <person name="Heuer A."/>
            <person name="Rast P."/>
            <person name="Oberbeckmann S."/>
            <person name="Bunk B."/>
            <person name="Jeske O."/>
            <person name="Meyerdierks A."/>
            <person name="Storesund J.E."/>
            <person name="Kallscheuer N."/>
            <person name="Luecker S."/>
            <person name="Lage O.M."/>
            <person name="Pohl T."/>
            <person name="Merkel B.J."/>
            <person name="Hornburger P."/>
            <person name="Mueller R.-W."/>
            <person name="Bruemmer F."/>
            <person name="Labrenz M."/>
            <person name="Spormann A.M."/>
            <person name="Op den Camp H."/>
            <person name="Overmann J."/>
            <person name="Amann R."/>
            <person name="Jetten M.S.M."/>
            <person name="Mascher T."/>
            <person name="Medema M.H."/>
            <person name="Devos D.P."/>
            <person name="Kaster A.-K."/>
            <person name="Ovreas L."/>
            <person name="Rohde M."/>
            <person name="Galperin M.Y."/>
            <person name="Jogler C."/>
        </authorList>
    </citation>
    <scope>NUCLEOTIDE SEQUENCE [LARGE SCALE GENOMIC DNA]</scope>
    <source>
        <strain evidence="8 9">K22_7</strain>
    </source>
</reference>
<dbReference type="SUPFAM" id="SSF46689">
    <property type="entry name" value="Homeodomain-like"/>
    <property type="match status" value="1"/>
</dbReference>
<dbReference type="PANTHER" id="PTHR30461">
    <property type="entry name" value="DNA-INVERTASE FROM LAMBDOID PROPHAGE"/>
    <property type="match status" value="1"/>
</dbReference>
<dbReference type="OrthoDB" id="9797501at2"/>
<dbReference type="KEGG" id="rlc:K227x_26400"/>
<organism evidence="8 9">
    <name type="scientific">Rubripirellula lacrimiformis</name>
    <dbReference type="NCBI Taxonomy" id="1930273"/>
    <lineage>
        <taxon>Bacteria</taxon>
        <taxon>Pseudomonadati</taxon>
        <taxon>Planctomycetota</taxon>
        <taxon>Planctomycetia</taxon>
        <taxon>Pirellulales</taxon>
        <taxon>Pirellulaceae</taxon>
        <taxon>Rubripirellula</taxon>
    </lineage>
</organism>
<dbReference type="Pfam" id="PF00239">
    <property type="entry name" value="Resolvase"/>
    <property type="match status" value="1"/>
</dbReference>
<dbReference type="Pfam" id="PF02796">
    <property type="entry name" value="HTH_7"/>
    <property type="match status" value="1"/>
</dbReference>
<dbReference type="Proteomes" id="UP000318538">
    <property type="component" value="Chromosome"/>
</dbReference>
<dbReference type="SUPFAM" id="SSF53041">
    <property type="entry name" value="Resolvase-like"/>
    <property type="match status" value="1"/>
</dbReference>
<dbReference type="InterPro" id="IPR036162">
    <property type="entry name" value="Resolvase-like_N_sf"/>
</dbReference>
<dbReference type="AlphaFoldDB" id="A0A517NAU8"/>
<dbReference type="InterPro" id="IPR006119">
    <property type="entry name" value="Resolv_N"/>
</dbReference>
<dbReference type="InterPro" id="IPR006120">
    <property type="entry name" value="Resolvase_HTH_dom"/>
</dbReference>
<accession>A0A517NAU8</accession>
<keyword evidence="4" id="KW-0233">DNA recombination</keyword>
<protein>
    <submittedName>
        <fullName evidence="8">DNA-invertase hin</fullName>
    </submittedName>
</protein>
<dbReference type="PROSITE" id="PS00397">
    <property type="entry name" value="RECOMBINASES_1"/>
    <property type="match status" value="1"/>
</dbReference>
<dbReference type="Gene3D" id="1.10.10.60">
    <property type="entry name" value="Homeodomain-like"/>
    <property type="match status" value="1"/>
</dbReference>
<comment type="similarity">
    <text evidence="1">Belongs to the site-specific recombinase resolvase family.</text>
</comment>
<dbReference type="EMBL" id="CP036525">
    <property type="protein sequence ID" value="QDT04250.1"/>
    <property type="molecule type" value="Genomic_DNA"/>
</dbReference>
<evidence type="ECO:0000313" key="9">
    <source>
        <dbReference type="Proteomes" id="UP000318538"/>
    </source>
</evidence>
<dbReference type="Gene3D" id="3.40.50.1390">
    <property type="entry name" value="Resolvase, N-terminal catalytic domain"/>
    <property type="match status" value="1"/>
</dbReference>
<dbReference type="PROSITE" id="PS51736">
    <property type="entry name" value="RECOMBINASES_3"/>
    <property type="match status" value="1"/>
</dbReference>
<feature type="domain" description="Resolvase/invertase-type recombinase catalytic" evidence="7">
    <location>
        <begin position="3"/>
        <end position="145"/>
    </location>
</feature>
<dbReference type="InterPro" id="IPR006118">
    <property type="entry name" value="Recombinase_CS"/>
</dbReference>
<keyword evidence="9" id="KW-1185">Reference proteome</keyword>
<dbReference type="CDD" id="cd03768">
    <property type="entry name" value="SR_ResInv"/>
    <property type="match status" value="1"/>
</dbReference>
<proteinExistence type="inferred from homology"/>
<gene>
    <name evidence="8" type="primary">hin_1</name>
    <name evidence="8" type="ORF">K227x_26400</name>
</gene>
<name>A0A517NAU8_9BACT</name>
<evidence type="ECO:0000256" key="6">
    <source>
        <dbReference type="PROSITE-ProRule" id="PRU10137"/>
    </source>
</evidence>
<dbReference type="SMART" id="SM00857">
    <property type="entry name" value="Resolvase"/>
    <property type="match status" value="1"/>
</dbReference>
<evidence type="ECO:0000259" key="7">
    <source>
        <dbReference type="PROSITE" id="PS51736"/>
    </source>
</evidence>
<dbReference type="InterPro" id="IPR050639">
    <property type="entry name" value="SSR_resolvase"/>
</dbReference>
<dbReference type="GO" id="GO:0015074">
    <property type="term" value="P:DNA integration"/>
    <property type="evidence" value="ECO:0007669"/>
    <property type="project" value="UniProtKB-KW"/>
</dbReference>
<evidence type="ECO:0000256" key="1">
    <source>
        <dbReference type="ARBA" id="ARBA00009913"/>
    </source>
</evidence>
<dbReference type="PANTHER" id="PTHR30461:SF2">
    <property type="entry name" value="SERINE RECOMBINASE PINE-RELATED"/>
    <property type="match status" value="1"/>
</dbReference>
<keyword evidence="3" id="KW-0238">DNA-binding</keyword>
<dbReference type="CDD" id="cd00569">
    <property type="entry name" value="HTH_Hin_like"/>
    <property type="match status" value="1"/>
</dbReference>
<feature type="active site" description="O-(5'-phospho-DNA)-serine intermediate" evidence="5 6">
    <location>
        <position position="11"/>
    </location>
</feature>
<keyword evidence="2" id="KW-0229">DNA integration</keyword>
<evidence type="ECO:0000256" key="4">
    <source>
        <dbReference type="ARBA" id="ARBA00023172"/>
    </source>
</evidence>
<dbReference type="GO" id="GO:0000150">
    <property type="term" value="F:DNA strand exchange activity"/>
    <property type="evidence" value="ECO:0007669"/>
    <property type="project" value="InterPro"/>
</dbReference>
<evidence type="ECO:0000313" key="8">
    <source>
        <dbReference type="EMBL" id="QDT04250.1"/>
    </source>
</evidence>
<dbReference type="RefSeq" id="WP_145169793.1">
    <property type="nucleotide sequence ID" value="NZ_CP036525.1"/>
</dbReference>
<sequence>MRHIAIYVRVSTKAQDTASQEADLKKWVQAHVGDEPVQWYRDKFTGKVMDRPGWSKLEAAMQAGRVSKLICWRLDRLGRTAKGLTALFDDLPKWKVRLVSIKDGLDLGTAAGRLMANVLASVAQFETEVRAERVLAGQARAKADGKTWGGSEKGRLLSVTQDQVEMILRLHGEGKSKSAIARATSVSRPTVYRIIDQRA</sequence>
<evidence type="ECO:0000256" key="5">
    <source>
        <dbReference type="PIRSR" id="PIRSR606118-50"/>
    </source>
</evidence>
<evidence type="ECO:0000256" key="2">
    <source>
        <dbReference type="ARBA" id="ARBA00022908"/>
    </source>
</evidence>
<dbReference type="GO" id="GO:0003677">
    <property type="term" value="F:DNA binding"/>
    <property type="evidence" value="ECO:0007669"/>
    <property type="project" value="UniProtKB-KW"/>
</dbReference>
<evidence type="ECO:0000256" key="3">
    <source>
        <dbReference type="ARBA" id="ARBA00023125"/>
    </source>
</evidence>